<organism evidence="2 3">
    <name type="scientific">Morchella conica CCBAS932</name>
    <dbReference type="NCBI Taxonomy" id="1392247"/>
    <lineage>
        <taxon>Eukaryota</taxon>
        <taxon>Fungi</taxon>
        <taxon>Dikarya</taxon>
        <taxon>Ascomycota</taxon>
        <taxon>Pezizomycotina</taxon>
        <taxon>Pezizomycetes</taxon>
        <taxon>Pezizales</taxon>
        <taxon>Morchellaceae</taxon>
        <taxon>Morchella</taxon>
    </lineage>
</organism>
<dbReference type="Proteomes" id="UP000277580">
    <property type="component" value="Unassembled WGS sequence"/>
</dbReference>
<protein>
    <submittedName>
        <fullName evidence="2">Uncharacterized protein</fullName>
    </submittedName>
</protein>
<dbReference type="InParanoid" id="A0A3N4KY85"/>
<dbReference type="AlphaFoldDB" id="A0A3N4KY85"/>
<gene>
    <name evidence="2" type="ORF">P167DRAFT_405417</name>
</gene>
<feature type="region of interest" description="Disordered" evidence="1">
    <location>
        <begin position="37"/>
        <end position="68"/>
    </location>
</feature>
<reference evidence="2 3" key="1">
    <citation type="journal article" date="2018" name="Nat. Ecol. Evol.">
        <title>Pezizomycetes genomes reveal the molecular basis of ectomycorrhizal truffle lifestyle.</title>
        <authorList>
            <person name="Murat C."/>
            <person name="Payen T."/>
            <person name="Noel B."/>
            <person name="Kuo A."/>
            <person name="Morin E."/>
            <person name="Chen J."/>
            <person name="Kohler A."/>
            <person name="Krizsan K."/>
            <person name="Balestrini R."/>
            <person name="Da Silva C."/>
            <person name="Montanini B."/>
            <person name="Hainaut M."/>
            <person name="Levati E."/>
            <person name="Barry K.W."/>
            <person name="Belfiori B."/>
            <person name="Cichocki N."/>
            <person name="Clum A."/>
            <person name="Dockter R.B."/>
            <person name="Fauchery L."/>
            <person name="Guy J."/>
            <person name="Iotti M."/>
            <person name="Le Tacon F."/>
            <person name="Lindquist E.A."/>
            <person name="Lipzen A."/>
            <person name="Malagnac F."/>
            <person name="Mello A."/>
            <person name="Molinier V."/>
            <person name="Miyauchi S."/>
            <person name="Poulain J."/>
            <person name="Riccioni C."/>
            <person name="Rubini A."/>
            <person name="Sitrit Y."/>
            <person name="Splivallo R."/>
            <person name="Traeger S."/>
            <person name="Wang M."/>
            <person name="Zifcakova L."/>
            <person name="Wipf D."/>
            <person name="Zambonelli A."/>
            <person name="Paolocci F."/>
            <person name="Nowrousian M."/>
            <person name="Ottonello S."/>
            <person name="Baldrian P."/>
            <person name="Spatafora J.W."/>
            <person name="Henrissat B."/>
            <person name="Nagy L.G."/>
            <person name="Aury J.M."/>
            <person name="Wincker P."/>
            <person name="Grigoriev I.V."/>
            <person name="Bonfante P."/>
            <person name="Martin F.M."/>
        </authorList>
    </citation>
    <scope>NUCLEOTIDE SEQUENCE [LARGE SCALE GENOMIC DNA]</scope>
    <source>
        <strain evidence="2 3">CCBAS932</strain>
    </source>
</reference>
<name>A0A3N4KY85_9PEZI</name>
<evidence type="ECO:0000256" key="1">
    <source>
        <dbReference type="SAM" id="MobiDB-lite"/>
    </source>
</evidence>
<accession>A0A3N4KY85</accession>
<evidence type="ECO:0000313" key="3">
    <source>
        <dbReference type="Proteomes" id="UP000277580"/>
    </source>
</evidence>
<feature type="compositionally biased region" description="Gly residues" evidence="1">
    <location>
        <begin position="58"/>
        <end position="67"/>
    </location>
</feature>
<proteinExistence type="predicted"/>
<sequence>MKMYAPTVWGSSKYVWWRLVVKNTERKKDRNKMMQLHKKKSFRARVNDRRMRNRPRRGGGGGGGGGVVDLDLELGLGI</sequence>
<evidence type="ECO:0000313" key="2">
    <source>
        <dbReference type="EMBL" id="RPB15534.1"/>
    </source>
</evidence>
<dbReference type="EMBL" id="ML119112">
    <property type="protein sequence ID" value="RPB15534.1"/>
    <property type="molecule type" value="Genomic_DNA"/>
</dbReference>
<keyword evidence="3" id="KW-1185">Reference proteome</keyword>